<sequence length="67" mass="6682">MAKVGNIAVAVGIVLFVVGVAAIAALFLTPAVDHGATAPLWVYLCTPLAPLGLVVAIASVVVTGSRR</sequence>
<evidence type="ECO:0000313" key="2">
    <source>
        <dbReference type="EMBL" id="GAA4406270.1"/>
    </source>
</evidence>
<comment type="caution">
    <text evidence="2">The sequence shown here is derived from an EMBL/GenBank/DDBJ whole genome shotgun (WGS) entry which is preliminary data.</text>
</comment>
<dbReference type="Proteomes" id="UP001500635">
    <property type="component" value="Unassembled WGS sequence"/>
</dbReference>
<reference evidence="3" key="1">
    <citation type="journal article" date="2019" name="Int. J. Syst. Evol. Microbiol.">
        <title>The Global Catalogue of Microorganisms (GCM) 10K type strain sequencing project: providing services to taxonomists for standard genome sequencing and annotation.</title>
        <authorList>
            <consortium name="The Broad Institute Genomics Platform"/>
            <consortium name="The Broad Institute Genome Sequencing Center for Infectious Disease"/>
            <person name="Wu L."/>
            <person name="Ma J."/>
        </authorList>
    </citation>
    <scope>NUCLEOTIDE SEQUENCE [LARGE SCALE GENOMIC DNA]</scope>
    <source>
        <strain evidence="3">JCM 17688</strain>
    </source>
</reference>
<keyword evidence="1" id="KW-0472">Membrane</keyword>
<organism evidence="2 3">
    <name type="scientific">Tsukamurella soli</name>
    <dbReference type="NCBI Taxonomy" id="644556"/>
    <lineage>
        <taxon>Bacteria</taxon>
        <taxon>Bacillati</taxon>
        <taxon>Actinomycetota</taxon>
        <taxon>Actinomycetes</taxon>
        <taxon>Mycobacteriales</taxon>
        <taxon>Tsukamurellaceae</taxon>
        <taxon>Tsukamurella</taxon>
    </lineage>
</organism>
<evidence type="ECO:0000313" key="3">
    <source>
        <dbReference type="Proteomes" id="UP001500635"/>
    </source>
</evidence>
<evidence type="ECO:0008006" key="4">
    <source>
        <dbReference type="Google" id="ProtNLM"/>
    </source>
</evidence>
<keyword evidence="3" id="KW-1185">Reference proteome</keyword>
<keyword evidence="1" id="KW-0812">Transmembrane</keyword>
<name>A0ABP8KH69_9ACTN</name>
<dbReference type="RefSeq" id="WP_345001386.1">
    <property type="nucleotide sequence ID" value="NZ_BAABFR010000153.1"/>
</dbReference>
<feature type="transmembrane region" description="Helical" evidence="1">
    <location>
        <begin position="7"/>
        <end position="28"/>
    </location>
</feature>
<dbReference type="EMBL" id="BAABFR010000153">
    <property type="protein sequence ID" value="GAA4406270.1"/>
    <property type="molecule type" value="Genomic_DNA"/>
</dbReference>
<evidence type="ECO:0000256" key="1">
    <source>
        <dbReference type="SAM" id="Phobius"/>
    </source>
</evidence>
<feature type="transmembrane region" description="Helical" evidence="1">
    <location>
        <begin position="40"/>
        <end position="62"/>
    </location>
</feature>
<keyword evidence="1" id="KW-1133">Transmembrane helix</keyword>
<gene>
    <name evidence="2" type="ORF">GCM10023147_49790</name>
</gene>
<protein>
    <recommendedName>
        <fullName evidence="4">Integral membrane protein</fullName>
    </recommendedName>
</protein>
<proteinExistence type="predicted"/>
<accession>A0ABP8KH69</accession>